<dbReference type="PANTHER" id="PTHR43450">
    <property type="entry name" value="ASPARTYL-TRNA SYNTHETASE"/>
    <property type="match status" value="1"/>
</dbReference>
<dbReference type="NCBIfam" id="TIGR00458">
    <property type="entry name" value="aspS_nondisc"/>
    <property type="match status" value="1"/>
</dbReference>
<keyword evidence="4 9" id="KW-0436">Ligase</keyword>
<dbReference type="GO" id="GO:0004815">
    <property type="term" value="F:aspartate-tRNA ligase activity"/>
    <property type="evidence" value="ECO:0007669"/>
    <property type="project" value="UniProtKB-UniRule"/>
</dbReference>
<dbReference type="InterPro" id="IPR004523">
    <property type="entry name" value="Asp-tRNA_synthase_2"/>
</dbReference>
<dbReference type="InterPro" id="IPR045864">
    <property type="entry name" value="aa-tRNA-synth_II/BPL/LPL"/>
</dbReference>
<dbReference type="GO" id="GO:0017101">
    <property type="term" value="C:aminoacyl-tRNA synthetase multienzyme complex"/>
    <property type="evidence" value="ECO:0007669"/>
    <property type="project" value="TreeGrafter"/>
</dbReference>
<feature type="binding site" evidence="9">
    <location>
        <position position="370"/>
    </location>
    <ligand>
        <name>L-aspartate</name>
        <dbReference type="ChEBI" id="CHEBI:29991"/>
    </ligand>
</feature>
<dbReference type="GO" id="GO:0140096">
    <property type="term" value="F:catalytic activity, acting on a protein"/>
    <property type="evidence" value="ECO:0007669"/>
    <property type="project" value="UniProtKB-ARBA"/>
</dbReference>
<keyword evidence="6 9" id="KW-0067">ATP-binding</keyword>
<dbReference type="PANTHER" id="PTHR43450:SF1">
    <property type="entry name" value="ASPARTATE--TRNA LIGASE, CYTOPLASMIC"/>
    <property type="match status" value="1"/>
</dbReference>
<evidence type="ECO:0000256" key="7">
    <source>
        <dbReference type="ARBA" id="ARBA00022917"/>
    </source>
</evidence>
<dbReference type="InterPro" id="IPR006195">
    <property type="entry name" value="aa-tRNA-synth_II"/>
</dbReference>
<dbReference type="Proteomes" id="UP000095706">
    <property type="component" value="Unassembled WGS sequence"/>
</dbReference>
<feature type="binding site" evidence="9">
    <location>
        <position position="177"/>
    </location>
    <ligand>
        <name>L-aspartate</name>
        <dbReference type="ChEBI" id="CHEBI:29991"/>
    </ligand>
</feature>
<dbReference type="SUPFAM" id="SSF50249">
    <property type="entry name" value="Nucleic acid-binding proteins"/>
    <property type="match status" value="1"/>
</dbReference>
<dbReference type="NCBIfam" id="NF003483">
    <property type="entry name" value="PRK05159.1"/>
    <property type="match status" value="1"/>
</dbReference>
<comment type="subcellular location">
    <subcellularLocation>
        <location evidence="1 9">Cytoplasm</location>
    </subcellularLocation>
</comment>
<dbReference type="GO" id="GO:0003723">
    <property type="term" value="F:RNA binding"/>
    <property type="evidence" value="ECO:0007669"/>
    <property type="project" value="TreeGrafter"/>
</dbReference>
<comment type="subunit">
    <text evidence="9">Homodimer.</text>
</comment>
<dbReference type="GO" id="GO:0006422">
    <property type="term" value="P:aspartyl-tRNA aminoacylation"/>
    <property type="evidence" value="ECO:0007669"/>
    <property type="project" value="UniProtKB-UniRule"/>
</dbReference>
<evidence type="ECO:0000256" key="8">
    <source>
        <dbReference type="ARBA" id="ARBA00023146"/>
    </source>
</evidence>
<dbReference type="EMBL" id="CYYV01000003">
    <property type="protein sequence ID" value="CUN83458.1"/>
    <property type="molecule type" value="Genomic_DNA"/>
</dbReference>
<feature type="domain" description="Aminoacyl-transfer RNA synthetases class-II family profile" evidence="10">
    <location>
        <begin position="144"/>
        <end position="444"/>
    </location>
</feature>
<evidence type="ECO:0000259" key="10">
    <source>
        <dbReference type="PROSITE" id="PS50862"/>
    </source>
</evidence>
<dbReference type="InterPro" id="IPR004364">
    <property type="entry name" value="Aa-tRNA-synt_II"/>
</dbReference>
<feature type="region of interest" description="Aspartate" evidence="9">
    <location>
        <begin position="199"/>
        <end position="202"/>
    </location>
</feature>
<dbReference type="InterPro" id="IPR004365">
    <property type="entry name" value="NA-bd_OB_tRNA"/>
</dbReference>
<keyword evidence="8 9" id="KW-0030">Aminoacyl-tRNA synthetase</keyword>
<feature type="binding site" evidence="9">
    <location>
        <begin position="220"/>
        <end position="222"/>
    </location>
    <ligand>
        <name>ATP</name>
        <dbReference type="ChEBI" id="CHEBI:30616"/>
    </ligand>
</feature>
<evidence type="ECO:0000313" key="12">
    <source>
        <dbReference type="Proteomes" id="UP000095706"/>
    </source>
</evidence>
<dbReference type="GO" id="GO:0016740">
    <property type="term" value="F:transferase activity"/>
    <property type="evidence" value="ECO:0007669"/>
    <property type="project" value="UniProtKB-ARBA"/>
</dbReference>
<feature type="binding site" evidence="9">
    <location>
        <position position="220"/>
    </location>
    <ligand>
        <name>L-aspartate</name>
        <dbReference type="ChEBI" id="CHEBI:29991"/>
    </ligand>
</feature>
<dbReference type="GO" id="GO:0005524">
    <property type="term" value="F:ATP binding"/>
    <property type="evidence" value="ECO:0007669"/>
    <property type="project" value="UniProtKB-UniRule"/>
</dbReference>
<sequence>MKTEMNTVKVRKTEELEAEQLGAHIGEIVRLHGSIYKIRKMSSFAFVLLRTKRQMVQCVYEPAYARFALEKLKEEACVRFTAEVIREERSRSGYDLHLLEVEILSEPEEVPPVVINQKRVNTSIENLLDYRPITLRNEKERAVFQIQARICQAFREFLDGQHFTEIHTPKLVAAGAEGGANIFSLSYFGEQAYLAQSPQFYKQMMVGVFERVYEIAPVFRAEKHDTARHLNEYTSVDFEIGYIENFEDIMAMEQEMLRYTFARLQETCGAELSLLKAEVPVITEIPRIRFSEAKELVSRVYKRAFSEKLDFEPEEEKLLCEYVKKTTGSDFVFVTHYPSAKRPFYAMDSRENPAVTESFDLLFRGLEVTTGGQRIHNYREQVEKIESRGMHVEAFESYLMMHRCGMPPHGGLGLGLERFTARLLGFENVRNASLFPRDIHRLIP</sequence>
<evidence type="ECO:0000313" key="11">
    <source>
        <dbReference type="EMBL" id="CUN83458.1"/>
    </source>
</evidence>
<proteinExistence type="inferred from homology"/>
<protein>
    <recommendedName>
        <fullName evidence="9">Aspartate--tRNA ligase</fullName>
        <ecNumber evidence="9">6.1.1.12</ecNumber>
    </recommendedName>
    <alternativeName>
        <fullName evidence="9">Aspartyl-tRNA synthetase</fullName>
        <shortName evidence="9">AspRS</shortName>
    </alternativeName>
</protein>
<feature type="binding site" evidence="9">
    <location>
        <begin position="228"/>
        <end position="230"/>
    </location>
    <ligand>
        <name>ATP</name>
        <dbReference type="ChEBI" id="CHEBI:30616"/>
    </ligand>
</feature>
<evidence type="ECO:0000256" key="6">
    <source>
        <dbReference type="ARBA" id="ARBA00022840"/>
    </source>
</evidence>
<comment type="caution">
    <text evidence="9">Lacks conserved residue(s) required for the propagation of feature annotation.</text>
</comment>
<accession>A0A174A7U3</accession>
<dbReference type="PROSITE" id="PS50862">
    <property type="entry name" value="AA_TRNA_LIGASE_II"/>
    <property type="match status" value="1"/>
</dbReference>
<organism evidence="11 12">
    <name type="scientific">Fusicatenibacter saccharivorans</name>
    <dbReference type="NCBI Taxonomy" id="1150298"/>
    <lineage>
        <taxon>Bacteria</taxon>
        <taxon>Bacillati</taxon>
        <taxon>Bacillota</taxon>
        <taxon>Clostridia</taxon>
        <taxon>Lachnospirales</taxon>
        <taxon>Lachnospiraceae</taxon>
        <taxon>Fusicatenibacter</taxon>
    </lineage>
</organism>
<dbReference type="GO" id="GO:0005829">
    <property type="term" value="C:cytosol"/>
    <property type="evidence" value="ECO:0007669"/>
    <property type="project" value="TreeGrafter"/>
</dbReference>
<dbReference type="InterPro" id="IPR012340">
    <property type="entry name" value="NA-bd_OB-fold"/>
</dbReference>
<dbReference type="AlphaFoldDB" id="A0A174A7U3"/>
<gene>
    <name evidence="11" type="primary">asnS_1</name>
    <name evidence="9" type="synonym">aspS</name>
    <name evidence="11" type="ORF">ERS852406_00774</name>
</gene>
<evidence type="ECO:0000256" key="9">
    <source>
        <dbReference type="HAMAP-Rule" id="MF_02075"/>
    </source>
</evidence>
<keyword evidence="5 9" id="KW-0547">Nucleotide-binding</keyword>
<evidence type="ECO:0000256" key="4">
    <source>
        <dbReference type="ARBA" id="ARBA00022598"/>
    </source>
</evidence>
<dbReference type="FunFam" id="3.30.930.10:FF:000038">
    <property type="entry name" value="Aspartate--tRNA ligase"/>
    <property type="match status" value="1"/>
</dbReference>
<dbReference type="SUPFAM" id="SSF55681">
    <property type="entry name" value="Class II aaRS and biotin synthetases"/>
    <property type="match status" value="1"/>
</dbReference>
<evidence type="ECO:0000256" key="3">
    <source>
        <dbReference type="ARBA" id="ARBA00022490"/>
    </source>
</evidence>
<dbReference type="RefSeq" id="WP_330378062.1">
    <property type="nucleotide sequence ID" value="NZ_CYYV01000003.1"/>
</dbReference>
<evidence type="ECO:0000256" key="5">
    <source>
        <dbReference type="ARBA" id="ARBA00022741"/>
    </source>
</evidence>
<comment type="similarity">
    <text evidence="2 9">Belongs to the class-II aminoacyl-tRNA synthetase family. Type 2 subfamily.</text>
</comment>
<dbReference type="Pfam" id="PF01336">
    <property type="entry name" value="tRNA_anti-codon"/>
    <property type="match status" value="1"/>
</dbReference>
<comment type="function">
    <text evidence="9">Catalyzes the attachment of L-aspartate to tRNA(Asp) in a two-step reaction: L-aspartate is first activated by ATP to form Asp-AMP and then transferred to the acceptor end of tRNA(Asp).</text>
</comment>
<evidence type="ECO:0000256" key="1">
    <source>
        <dbReference type="ARBA" id="ARBA00004496"/>
    </source>
</evidence>
<dbReference type="Gene3D" id="2.40.50.140">
    <property type="entry name" value="Nucleic acid-binding proteins"/>
    <property type="match status" value="1"/>
</dbReference>
<keyword evidence="7 9" id="KW-0648">Protein biosynthesis</keyword>
<dbReference type="Gene3D" id="3.30.930.10">
    <property type="entry name" value="Bira Bifunctional Protein, Domain 2"/>
    <property type="match status" value="1"/>
</dbReference>
<dbReference type="PRINTS" id="PR01042">
    <property type="entry name" value="TRNASYNTHASP"/>
</dbReference>
<feature type="binding site" evidence="9">
    <location>
        <begin position="415"/>
        <end position="418"/>
    </location>
    <ligand>
        <name>ATP</name>
        <dbReference type="ChEBI" id="CHEBI:30616"/>
    </ligand>
</feature>
<dbReference type="InterPro" id="IPR002312">
    <property type="entry name" value="Asp/Asn-tRNA-synth_IIb"/>
</dbReference>
<comment type="catalytic activity">
    <reaction evidence="9">
        <text>tRNA(Asp) + L-aspartate + ATP = L-aspartyl-tRNA(Asp) + AMP + diphosphate</text>
        <dbReference type="Rhea" id="RHEA:19649"/>
        <dbReference type="Rhea" id="RHEA-COMP:9660"/>
        <dbReference type="Rhea" id="RHEA-COMP:9678"/>
        <dbReference type="ChEBI" id="CHEBI:29991"/>
        <dbReference type="ChEBI" id="CHEBI:30616"/>
        <dbReference type="ChEBI" id="CHEBI:33019"/>
        <dbReference type="ChEBI" id="CHEBI:78442"/>
        <dbReference type="ChEBI" id="CHEBI:78516"/>
        <dbReference type="ChEBI" id="CHEBI:456215"/>
        <dbReference type="EC" id="6.1.1.12"/>
    </reaction>
</comment>
<evidence type="ECO:0000256" key="2">
    <source>
        <dbReference type="ARBA" id="ARBA00005312"/>
    </source>
</evidence>
<dbReference type="HAMAP" id="MF_02075">
    <property type="entry name" value="Asp_tRNA_synth_type2"/>
    <property type="match status" value="1"/>
</dbReference>
<dbReference type="CDD" id="cd00776">
    <property type="entry name" value="AsxRS_core"/>
    <property type="match status" value="1"/>
</dbReference>
<dbReference type="Pfam" id="PF00152">
    <property type="entry name" value="tRNA-synt_2"/>
    <property type="match status" value="1"/>
</dbReference>
<feature type="binding site" evidence="9">
    <location>
        <position position="367"/>
    </location>
    <ligand>
        <name>ATP</name>
        <dbReference type="ChEBI" id="CHEBI:30616"/>
    </ligand>
</feature>
<dbReference type="EC" id="6.1.1.12" evidence="9"/>
<name>A0A174A7U3_9FIRM</name>
<keyword evidence="3 9" id="KW-0963">Cytoplasm</keyword>
<feature type="binding site" evidence="9">
    <location>
        <position position="374"/>
    </location>
    <ligand>
        <name>L-aspartate</name>
        <dbReference type="ChEBI" id="CHEBI:29991"/>
    </ligand>
</feature>
<reference evidence="11 12" key="1">
    <citation type="submission" date="2015-09" db="EMBL/GenBank/DDBJ databases">
        <authorList>
            <consortium name="Pathogen Informatics"/>
        </authorList>
    </citation>
    <scope>NUCLEOTIDE SEQUENCE [LARGE SCALE GENOMIC DNA]</scope>
    <source>
        <strain evidence="11 12">2789STDY5608849</strain>
    </source>
</reference>